<name>W6MVN4_9ASCO</name>
<dbReference type="HOGENOM" id="CLU_074410_1_0_1"/>
<organism evidence="6 7">
    <name type="scientific">Kuraishia capsulata CBS 1993</name>
    <dbReference type="NCBI Taxonomy" id="1382522"/>
    <lineage>
        <taxon>Eukaryota</taxon>
        <taxon>Fungi</taxon>
        <taxon>Dikarya</taxon>
        <taxon>Ascomycota</taxon>
        <taxon>Saccharomycotina</taxon>
        <taxon>Pichiomycetes</taxon>
        <taxon>Pichiales</taxon>
        <taxon>Pichiaceae</taxon>
        <taxon>Kuraishia</taxon>
    </lineage>
</organism>
<keyword evidence="2 5" id="KW-0963">Cytoplasm</keyword>
<dbReference type="GO" id="GO:0005737">
    <property type="term" value="C:cytoplasm"/>
    <property type="evidence" value="ECO:0007669"/>
    <property type="project" value="UniProtKB-SubCell"/>
</dbReference>
<comment type="subcellular location">
    <subcellularLocation>
        <location evidence="1 5">Cytoplasm</location>
    </subcellularLocation>
</comment>
<dbReference type="OrthoDB" id="206354at2759"/>
<reference evidence="6" key="2">
    <citation type="submission" date="2014-02" db="EMBL/GenBank/DDBJ databases">
        <title>Complete DNA sequence of /Kuraishia capsulata/ illustrates novel genomic features among budding yeasts (/Saccharomycotina/).</title>
        <authorList>
            <person name="Morales L."/>
            <person name="Noel B."/>
            <person name="Porcel B."/>
            <person name="Marcet-Houben M."/>
            <person name="Hullo M-F."/>
            <person name="Sacerdot C."/>
            <person name="Tekaia F."/>
            <person name="Leh-Louis V."/>
            <person name="Despons L."/>
            <person name="Khanna V."/>
            <person name="Aury J-M."/>
            <person name="Barbe V."/>
            <person name="Couloux A."/>
            <person name="Labadie K."/>
            <person name="Pelletier E."/>
            <person name="Souciet J-L."/>
            <person name="Boekhout T."/>
            <person name="Gabaldon T."/>
            <person name="Wincker P."/>
            <person name="Dujon B."/>
        </authorList>
    </citation>
    <scope>NUCLEOTIDE SEQUENCE</scope>
    <source>
        <strain evidence="6">CBS 1993</strain>
    </source>
</reference>
<evidence type="ECO:0000313" key="6">
    <source>
        <dbReference type="EMBL" id="CDK30017.1"/>
    </source>
</evidence>
<evidence type="ECO:0000256" key="2">
    <source>
        <dbReference type="ARBA" id="ARBA00022490"/>
    </source>
</evidence>
<evidence type="ECO:0000313" key="7">
    <source>
        <dbReference type="Proteomes" id="UP000019384"/>
    </source>
</evidence>
<dbReference type="InterPro" id="IPR041370">
    <property type="entry name" value="Mlase_EEF1AKMT1/ZCCHC4"/>
</dbReference>
<comment type="function">
    <text evidence="5">S-adenosyl-L-methionine-dependent protein-lysine N-methyltransferase that trimethylates elongation factor 1-alpha at 'Lys-79'.</text>
</comment>
<sequence>MGFRVECGNLMLSAHALAALQEFKDEEQDRIAKFNKMSMIAQESFDLQQREANAVPEVTIDDFKEDWQLSQFWYSDETAEILARELLAGATEDTTICIVSAPSVYAALKKFPPAEIPTKHIYLLEYDMRFKVLAGSQHFDYYDYNKPLEFRTDLKGACDRILVDPPFLEKDCQVKASLTARALLRPNSPKNSVIVCTGERMKDVIAKVYPTTKFTTFTPEHKNGLSNEFGCYASFECDSWKFA</sequence>
<evidence type="ECO:0000256" key="3">
    <source>
        <dbReference type="ARBA" id="ARBA00022603"/>
    </source>
</evidence>
<accession>W6MVN4</accession>
<keyword evidence="3 5" id="KW-0489">Methyltransferase</keyword>
<keyword evidence="4 5" id="KW-0808">Transferase</keyword>
<evidence type="ECO:0000256" key="4">
    <source>
        <dbReference type="ARBA" id="ARBA00022679"/>
    </source>
</evidence>
<dbReference type="HAMAP" id="MF_03187">
    <property type="entry name" value="Methyltr_EFM5"/>
    <property type="match status" value="1"/>
</dbReference>
<evidence type="ECO:0000256" key="1">
    <source>
        <dbReference type="ARBA" id="ARBA00004496"/>
    </source>
</evidence>
<dbReference type="InterPro" id="IPR019369">
    <property type="entry name" value="Efm5/EEF1AKMT1"/>
</dbReference>
<dbReference type="Pfam" id="PF10237">
    <property type="entry name" value="N6-adenineMlase"/>
    <property type="match status" value="1"/>
</dbReference>
<dbReference type="Proteomes" id="UP000019384">
    <property type="component" value="Unassembled WGS sequence"/>
</dbReference>
<dbReference type="PANTHER" id="PTHR13200">
    <property type="entry name" value="EEF1A LYSINE METHYLTRANSFERASE 1"/>
    <property type="match status" value="1"/>
</dbReference>
<comment type="similarity">
    <text evidence="5">Belongs to the class I-like SAM-binding methyltransferase superfamily. EFM5 family.</text>
</comment>
<dbReference type="EC" id="2.1.1.-" evidence="5"/>
<dbReference type="GO" id="GO:0032259">
    <property type="term" value="P:methylation"/>
    <property type="evidence" value="ECO:0007669"/>
    <property type="project" value="UniProtKB-KW"/>
</dbReference>
<protein>
    <recommendedName>
        <fullName evidence="5">Protein-lysine N-methyltransferase EFM5</fullName>
        <ecNumber evidence="5">2.1.1.-</ecNumber>
    </recommendedName>
    <alternativeName>
        <fullName evidence="5">Elongation factor methyltransferase 5</fullName>
    </alternativeName>
</protein>
<dbReference type="AlphaFoldDB" id="W6MVN4"/>
<reference evidence="6" key="1">
    <citation type="submission" date="2013-12" db="EMBL/GenBank/DDBJ databases">
        <authorList>
            <person name="Genoscope - CEA"/>
        </authorList>
    </citation>
    <scope>NUCLEOTIDE SEQUENCE</scope>
    <source>
        <strain evidence="6">CBS 1993</strain>
    </source>
</reference>
<proteinExistence type="inferred from homology"/>
<dbReference type="GO" id="GO:0016279">
    <property type="term" value="F:protein-lysine N-methyltransferase activity"/>
    <property type="evidence" value="ECO:0007669"/>
    <property type="project" value="UniProtKB-UniRule"/>
</dbReference>
<keyword evidence="7" id="KW-1185">Reference proteome</keyword>
<evidence type="ECO:0000256" key="5">
    <source>
        <dbReference type="HAMAP-Rule" id="MF_03187"/>
    </source>
</evidence>
<dbReference type="PANTHER" id="PTHR13200:SF0">
    <property type="entry name" value="EEF1A LYSINE METHYLTRANSFERASE 1"/>
    <property type="match status" value="1"/>
</dbReference>
<dbReference type="EMBL" id="HG793131">
    <property type="protein sequence ID" value="CDK30017.1"/>
    <property type="molecule type" value="Genomic_DNA"/>
</dbReference>
<gene>
    <name evidence="5" type="primary">EFM5</name>
    <name evidence="6" type="ORF">KUCA_T00006012001</name>
</gene>
<dbReference type="STRING" id="1382522.W6MVN4"/>